<evidence type="ECO:0000313" key="3">
    <source>
        <dbReference type="Proteomes" id="UP000051913"/>
    </source>
</evidence>
<comment type="caution">
    <text evidence="2">The sequence shown here is derived from an EMBL/GenBank/DDBJ whole genome shotgun (WGS) entry which is preliminary data.</text>
</comment>
<accession>A0A0R3LXD2</accession>
<dbReference type="Proteomes" id="UP000051913">
    <property type="component" value="Unassembled WGS sequence"/>
</dbReference>
<organism evidence="2 3">
    <name type="scientific">Bradyrhizobium valentinum</name>
    <dbReference type="NCBI Taxonomy" id="1518501"/>
    <lineage>
        <taxon>Bacteria</taxon>
        <taxon>Pseudomonadati</taxon>
        <taxon>Pseudomonadota</taxon>
        <taxon>Alphaproteobacteria</taxon>
        <taxon>Hyphomicrobiales</taxon>
        <taxon>Nitrobacteraceae</taxon>
        <taxon>Bradyrhizobium</taxon>
    </lineage>
</organism>
<evidence type="ECO:0008006" key="4">
    <source>
        <dbReference type="Google" id="ProtNLM"/>
    </source>
</evidence>
<feature type="region of interest" description="Disordered" evidence="1">
    <location>
        <begin position="90"/>
        <end position="109"/>
    </location>
</feature>
<keyword evidence="3" id="KW-1185">Reference proteome</keyword>
<evidence type="ECO:0000313" key="2">
    <source>
        <dbReference type="EMBL" id="KRR12986.1"/>
    </source>
</evidence>
<dbReference type="InterPro" id="IPR038573">
    <property type="entry name" value="BrnT_sf"/>
</dbReference>
<dbReference type="AlphaFoldDB" id="A0A0R3LXD2"/>
<dbReference type="InterPro" id="IPR007460">
    <property type="entry name" value="BrnT_toxin"/>
</dbReference>
<dbReference type="Gene3D" id="3.10.450.530">
    <property type="entry name" value="Ribonuclease toxin, BrnT, of type II toxin-antitoxin system"/>
    <property type="match status" value="1"/>
</dbReference>
<dbReference type="RefSeq" id="WP_057848775.1">
    <property type="nucleotide sequence ID" value="NZ_LLXX01000023.1"/>
</dbReference>
<dbReference type="STRING" id="1518501.CQ10_12295"/>
<gene>
    <name evidence="2" type="ORF">CP49_31670</name>
</gene>
<proteinExistence type="predicted"/>
<name>A0A0R3LXD2_9BRAD</name>
<dbReference type="EMBL" id="LLXX01000023">
    <property type="protein sequence ID" value="KRR12986.1"/>
    <property type="molecule type" value="Genomic_DNA"/>
</dbReference>
<sequence>MAEDNSDFELLAPNGFEWDDVKSDANLVKHGITFDDASEVFYGPIVIRKSTRNNEERWLAIGISHDRLMSVIFTRRNDLIRIISARRPRPDEKRAYRNASMGRSAQGKD</sequence>
<dbReference type="Pfam" id="PF04365">
    <property type="entry name" value="BrnT_toxin"/>
    <property type="match status" value="1"/>
</dbReference>
<evidence type="ECO:0000256" key="1">
    <source>
        <dbReference type="SAM" id="MobiDB-lite"/>
    </source>
</evidence>
<protein>
    <recommendedName>
        <fullName evidence="4">BrnT family toxin</fullName>
    </recommendedName>
</protein>
<reference evidence="2 3" key="1">
    <citation type="submission" date="2014-03" db="EMBL/GenBank/DDBJ databases">
        <title>Bradyrhizobium valentinum sp. nov., isolated from effective nodules of Lupinus mariae-josephae, a lupine endemic of basic-lime soils in Eastern Spain.</title>
        <authorList>
            <person name="Duran D."/>
            <person name="Rey L."/>
            <person name="Navarro A."/>
            <person name="Busquets A."/>
            <person name="Imperial J."/>
            <person name="Ruiz-Argueso T."/>
        </authorList>
    </citation>
    <scope>NUCLEOTIDE SEQUENCE [LARGE SCALE GENOMIC DNA]</scope>
    <source>
        <strain evidence="2 3">LmjM3</strain>
    </source>
</reference>
<dbReference type="OrthoDB" id="839663at2"/>